<comment type="caution">
    <text evidence="3">The sequence shown here is derived from an EMBL/GenBank/DDBJ whole genome shotgun (WGS) entry which is preliminary data.</text>
</comment>
<dbReference type="Proteomes" id="UP000603141">
    <property type="component" value="Unassembled WGS sequence"/>
</dbReference>
<proteinExistence type="predicted"/>
<dbReference type="AlphaFoldDB" id="A0A934S7T6"/>
<evidence type="ECO:0000313" key="3">
    <source>
        <dbReference type="EMBL" id="MBK1882391.1"/>
    </source>
</evidence>
<name>A0A934S7T6_9BACT</name>
<feature type="region of interest" description="Disordered" evidence="1">
    <location>
        <begin position="23"/>
        <end position="55"/>
    </location>
</feature>
<feature type="compositionally biased region" description="Basic and acidic residues" evidence="1">
    <location>
        <begin position="25"/>
        <end position="48"/>
    </location>
</feature>
<keyword evidence="2" id="KW-0732">Signal</keyword>
<accession>A0A934S7T6</accession>
<gene>
    <name evidence="3" type="ORF">JIN85_08195</name>
</gene>
<protein>
    <submittedName>
        <fullName evidence="3">Uncharacterized protein</fullName>
    </submittedName>
</protein>
<sequence length="168" mass="18500">MKKHHHFLLLGLLSLCISTAASQAEEEHDHSHDEGHEHHHDDHEHAEHQAGPNGGKIIETADFSYEFFVTSDKKVKITFLDQNGATVAPTVQVVQAVGGDRLAPTRLVFKKDGNALLSDQSIPEGHEVPMIVMVKSTPDAKAQIEKFNINLATCPTCEYPEYACICGH</sequence>
<dbReference type="EMBL" id="JAENIJ010000010">
    <property type="protein sequence ID" value="MBK1882391.1"/>
    <property type="molecule type" value="Genomic_DNA"/>
</dbReference>
<feature type="signal peptide" evidence="2">
    <location>
        <begin position="1"/>
        <end position="23"/>
    </location>
</feature>
<dbReference type="RefSeq" id="WP_200269482.1">
    <property type="nucleotide sequence ID" value="NZ_JAENIJ010000010.1"/>
</dbReference>
<reference evidence="3" key="1">
    <citation type="submission" date="2021-01" db="EMBL/GenBank/DDBJ databases">
        <title>Modified the classification status of verrucomicrobia.</title>
        <authorList>
            <person name="Feng X."/>
        </authorList>
    </citation>
    <scope>NUCLEOTIDE SEQUENCE</scope>
    <source>
        <strain evidence="3">KCTC 22041</strain>
    </source>
</reference>
<evidence type="ECO:0000313" key="4">
    <source>
        <dbReference type="Proteomes" id="UP000603141"/>
    </source>
</evidence>
<keyword evidence="4" id="KW-1185">Reference proteome</keyword>
<feature type="chain" id="PRO_5037394705" evidence="2">
    <location>
        <begin position="24"/>
        <end position="168"/>
    </location>
</feature>
<evidence type="ECO:0000256" key="2">
    <source>
        <dbReference type="SAM" id="SignalP"/>
    </source>
</evidence>
<organism evidence="3 4">
    <name type="scientific">Luteolibacter pohnpeiensis</name>
    <dbReference type="NCBI Taxonomy" id="454153"/>
    <lineage>
        <taxon>Bacteria</taxon>
        <taxon>Pseudomonadati</taxon>
        <taxon>Verrucomicrobiota</taxon>
        <taxon>Verrucomicrobiia</taxon>
        <taxon>Verrucomicrobiales</taxon>
        <taxon>Verrucomicrobiaceae</taxon>
        <taxon>Luteolibacter</taxon>
    </lineage>
</organism>
<evidence type="ECO:0000256" key="1">
    <source>
        <dbReference type="SAM" id="MobiDB-lite"/>
    </source>
</evidence>